<dbReference type="InterPro" id="IPR037185">
    <property type="entry name" value="EmrE-like"/>
</dbReference>
<accession>X6NUX0</accession>
<keyword evidence="3 6" id="KW-0812">Transmembrane</keyword>
<protein>
    <recommendedName>
        <fullName evidence="9">Transmembrane protein</fullName>
    </recommendedName>
</protein>
<dbReference type="PANTHER" id="PTHR28668">
    <property type="entry name" value="TRANSMEMBRANE PROTEIN 234"/>
    <property type="match status" value="1"/>
</dbReference>
<evidence type="ECO:0000256" key="6">
    <source>
        <dbReference type="SAM" id="Phobius"/>
    </source>
</evidence>
<evidence type="ECO:0008006" key="9">
    <source>
        <dbReference type="Google" id="ProtNLM"/>
    </source>
</evidence>
<reference evidence="7 8" key="1">
    <citation type="journal article" date="2013" name="Curr. Biol.">
        <title>The Genome of the Foraminiferan Reticulomyxa filosa.</title>
        <authorList>
            <person name="Glockner G."/>
            <person name="Hulsmann N."/>
            <person name="Schleicher M."/>
            <person name="Noegel A.A."/>
            <person name="Eichinger L."/>
            <person name="Gallinger C."/>
            <person name="Pawlowski J."/>
            <person name="Sierra R."/>
            <person name="Euteneuer U."/>
            <person name="Pillet L."/>
            <person name="Moustafa A."/>
            <person name="Platzer M."/>
            <person name="Groth M."/>
            <person name="Szafranski K."/>
            <person name="Schliwa M."/>
        </authorList>
    </citation>
    <scope>NUCLEOTIDE SEQUENCE [LARGE SCALE GENOMIC DNA]</scope>
</reference>
<comment type="similarity">
    <text evidence="2">Belongs to the TMEM234 family.</text>
</comment>
<dbReference type="EMBL" id="ASPP01005961">
    <property type="protein sequence ID" value="ETO29594.1"/>
    <property type="molecule type" value="Genomic_DNA"/>
</dbReference>
<feature type="transmembrane region" description="Helical" evidence="6">
    <location>
        <begin position="176"/>
        <end position="197"/>
    </location>
</feature>
<evidence type="ECO:0000313" key="7">
    <source>
        <dbReference type="EMBL" id="ETO29594.1"/>
    </source>
</evidence>
<dbReference type="Proteomes" id="UP000023152">
    <property type="component" value="Unassembled WGS sequence"/>
</dbReference>
<dbReference type="OrthoDB" id="43458at2759"/>
<keyword evidence="4 6" id="KW-1133">Transmembrane helix</keyword>
<dbReference type="AlphaFoldDB" id="X6NUX0"/>
<evidence type="ECO:0000256" key="4">
    <source>
        <dbReference type="ARBA" id="ARBA00022989"/>
    </source>
</evidence>
<keyword evidence="8" id="KW-1185">Reference proteome</keyword>
<dbReference type="PANTHER" id="PTHR28668:SF1">
    <property type="entry name" value="TRANSMEMBRANE PROTEIN 234"/>
    <property type="match status" value="1"/>
</dbReference>
<comment type="subcellular location">
    <subcellularLocation>
        <location evidence="1">Membrane</location>
        <topology evidence="1">Multi-pass membrane protein</topology>
    </subcellularLocation>
</comment>
<organism evidence="7 8">
    <name type="scientific">Reticulomyxa filosa</name>
    <dbReference type="NCBI Taxonomy" id="46433"/>
    <lineage>
        <taxon>Eukaryota</taxon>
        <taxon>Sar</taxon>
        <taxon>Rhizaria</taxon>
        <taxon>Retaria</taxon>
        <taxon>Foraminifera</taxon>
        <taxon>Monothalamids</taxon>
        <taxon>Reticulomyxidae</taxon>
        <taxon>Reticulomyxa</taxon>
    </lineage>
</organism>
<gene>
    <name evidence="7" type="ORF">RFI_07526</name>
</gene>
<evidence type="ECO:0000256" key="3">
    <source>
        <dbReference type="ARBA" id="ARBA00022692"/>
    </source>
</evidence>
<dbReference type="InterPro" id="IPR018908">
    <property type="entry name" value="TMEM234"/>
</dbReference>
<comment type="caution">
    <text evidence="7">The sequence shown here is derived from an EMBL/GenBank/DDBJ whole genome shotgun (WGS) entry which is preliminary data.</text>
</comment>
<evidence type="ECO:0000313" key="8">
    <source>
        <dbReference type="Proteomes" id="UP000023152"/>
    </source>
</evidence>
<keyword evidence="5 6" id="KW-0472">Membrane</keyword>
<evidence type="ECO:0000256" key="1">
    <source>
        <dbReference type="ARBA" id="ARBA00004141"/>
    </source>
</evidence>
<dbReference type="SUPFAM" id="SSF103481">
    <property type="entry name" value="Multidrug resistance efflux transporter EmrE"/>
    <property type="match status" value="1"/>
</dbReference>
<sequence>MFAFVFFFFTQGNPLLIFSLKSMKDSKCSLLIPRNIWKLLILKKTNPMKNRKNKLIVFSQNNVKWPKKLLLTVDKLIFKEPQQVFFEVLKMWRLLVVSLFWGCTNPLMRESTKTHVKQQTAVPNTQDRTNMLAFFVAHLSQMIKFLSNWKFSIPFLLNQCGSVIYLWSLGSLNISIAVPVCTALTALFTAITALVLGEQLLTKTVIKAMICITIGTILCQWK</sequence>
<name>X6NUX0_RETFI</name>
<dbReference type="Pfam" id="PF10639">
    <property type="entry name" value="TMEM234"/>
    <property type="match status" value="1"/>
</dbReference>
<evidence type="ECO:0000256" key="5">
    <source>
        <dbReference type="ARBA" id="ARBA00023136"/>
    </source>
</evidence>
<proteinExistence type="inferred from homology"/>
<dbReference type="GO" id="GO:0016020">
    <property type="term" value="C:membrane"/>
    <property type="evidence" value="ECO:0007669"/>
    <property type="project" value="UniProtKB-SubCell"/>
</dbReference>
<evidence type="ECO:0000256" key="2">
    <source>
        <dbReference type="ARBA" id="ARBA00005977"/>
    </source>
</evidence>